<dbReference type="EMBL" id="KN822007">
    <property type="protein sequence ID" value="KIM69309.1"/>
    <property type="molecule type" value="Genomic_DNA"/>
</dbReference>
<reference evidence="4" key="2">
    <citation type="submission" date="2015-01" db="EMBL/GenBank/DDBJ databases">
        <title>Evolutionary Origins and Diversification of the Mycorrhizal Mutualists.</title>
        <authorList>
            <consortium name="DOE Joint Genome Institute"/>
            <consortium name="Mycorrhizal Genomics Consortium"/>
            <person name="Kohler A."/>
            <person name="Kuo A."/>
            <person name="Nagy L.G."/>
            <person name="Floudas D."/>
            <person name="Copeland A."/>
            <person name="Barry K.W."/>
            <person name="Cichocki N."/>
            <person name="Veneault-Fourrey C."/>
            <person name="LaButti K."/>
            <person name="Lindquist E.A."/>
            <person name="Lipzen A."/>
            <person name="Lundell T."/>
            <person name="Morin E."/>
            <person name="Murat C."/>
            <person name="Riley R."/>
            <person name="Ohm R."/>
            <person name="Sun H."/>
            <person name="Tunlid A."/>
            <person name="Henrissat B."/>
            <person name="Grigoriev I.V."/>
            <person name="Hibbett D.S."/>
            <person name="Martin F."/>
        </authorList>
    </citation>
    <scope>NUCLEOTIDE SEQUENCE [LARGE SCALE GENOMIC DNA]</scope>
    <source>
        <strain evidence="4">Foug A</strain>
    </source>
</reference>
<gene>
    <name evidence="3" type="ORF">SCLCIDRAFT_831010</name>
</gene>
<dbReference type="AlphaFoldDB" id="A0A0C3EM78"/>
<name>A0A0C3EM78_9AGAM</name>
<feature type="region of interest" description="Disordered" evidence="1">
    <location>
        <begin position="464"/>
        <end position="498"/>
    </location>
</feature>
<reference evidence="3 4" key="1">
    <citation type="submission" date="2014-04" db="EMBL/GenBank/DDBJ databases">
        <authorList>
            <consortium name="DOE Joint Genome Institute"/>
            <person name="Kuo A."/>
            <person name="Kohler A."/>
            <person name="Nagy L.G."/>
            <person name="Floudas D."/>
            <person name="Copeland A."/>
            <person name="Barry K.W."/>
            <person name="Cichocki N."/>
            <person name="Veneault-Fourrey C."/>
            <person name="LaButti K."/>
            <person name="Lindquist E.A."/>
            <person name="Lipzen A."/>
            <person name="Lundell T."/>
            <person name="Morin E."/>
            <person name="Murat C."/>
            <person name="Sun H."/>
            <person name="Tunlid A."/>
            <person name="Henrissat B."/>
            <person name="Grigoriev I.V."/>
            <person name="Hibbett D.S."/>
            <person name="Martin F."/>
            <person name="Nordberg H.P."/>
            <person name="Cantor M.N."/>
            <person name="Hua S.X."/>
        </authorList>
    </citation>
    <scope>NUCLEOTIDE SEQUENCE [LARGE SCALE GENOMIC DNA]</scope>
    <source>
        <strain evidence="3 4">Foug A</strain>
    </source>
</reference>
<dbReference type="InParanoid" id="A0A0C3EM78"/>
<feature type="transmembrane region" description="Helical" evidence="2">
    <location>
        <begin position="77"/>
        <end position="98"/>
    </location>
</feature>
<protein>
    <submittedName>
        <fullName evidence="3">Uncharacterized protein</fullName>
    </submittedName>
</protein>
<evidence type="ECO:0000313" key="3">
    <source>
        <dbReference type="EMBL" id="KIM69309.1"/>
    </source>
</evidence>
<sequence length="518" mass="56243">MGHSRPPLNVCVRMTDLLHSSSHLHPYAVSAAVLFILRRLVHYRTASPIIFSSLHSFAALLIVCELVSSVISRSPILLPPIFSTVTRLLFAVLLILVIRACPSYSHEEHSNVEKHDLDQFRFAHEFPVRGSSPSADTWPFPAFLAFSRSNLAHTSSSPGNNSIAANLGSSFPLRGDTEHANPSAKSTSTLIFPILAGSQFFALLCAAIKIVMAVIVSHSTKTDSNQGAKSLVTVWHLLIIHGVCRSVWAVLILTVIYVMPPKPLLVPSVEVRPPKKQPTLRPFIPGIHTPRPSFSRFLSPDSASEYLSVPDPFASIPPPLPPPPVVSVGLDLDEVDNRCNGRKEIRVQYRFPAPRSRTWRKHKSKKSCSTSGKWSLDHKSSVQSLSSCPPLLSRNGGIYAGRADCGADQDKDGGLKDEAILAQRLLQSLSLGATEDLSTAPKNEISPITTLWGTSIPRALYTPPRSRWSSSSTVMSATTVRPNCSSMPRSRVSSTSAGVAVNTVPPDLPSVVDTMKST</sequence>
<feature type="transmembrane region" description="Helical" evidence="2">
    <location>
        <begin position="24"/>
        <end position="41"/>
    </location>
</feature>
<feature type="transmembrane region" description="Helical" evidence="2">
    <location>
        <begin position="190"/>
        <end position="215"/>
    </location>
</feature>
<dbReference type="OrthoDB" id="2670507at2759"/>
<keyword evidence="2" id="KW-0812">Transmembrane</keyword>
<feature type="transmembrane region" description="Helical" evidence="2">
    <location>
        <begin position="48"/>
        <end position="71"/>
    </location>
</feature>
<keyword evidence="2" id="KW-0472">Membrane</keyword>
<organism evidence="3 4">
    <name type="scientific">Scleroderma citrinum Foug A</name>
    <dbReference type="NCBI Taxonomy" id="1036808"/>
    <lineage>
        <taxon>Eukaryota</taxon>
        <taxon>Fungi</taxon>
        <taxon>Dikarya</taxon>
        <taxon>Basidiomycota</taxon>
        <taxon>Agaricomycotina</taxon>
        <taxon>Agaricomycetes</taxon>
        <taxon>Agaricomycetidae</taxon>
        <taxon>Boletales</taxon>
        <taxon>Sclerodermatineae</taxon>
        <taxon>Sclerodermataceae</taxon>
        <taxon>Scleroderma</taxon>
    </lineage>
</organism>
<proteinExistence type="predicted"/>
<feature type="compositionally biased region" description="Low complexity" evidence="1">
    <location>
        <begin position="465"/>
        <end position="496"/>
    </location>
</feature>
<accession>A0A0C3EM78</accession>
<evidence type="ECO:0000313" key="4">
    <source>
        <dbReference type="Proteomes" id="UP000053989"/>
    </source>
</evidence>
<keyword evidence="4" id="KW-1185">Reference proteome</keyword>
<dbReference type="Proteomes" id="UP000053989">
    <property type="component" value="Unassembled WGS sequence"/>
</dbReference>
<keyword evidence="2" id="KW-1133">Transmembrane helix</keyword>
<dbReference type="HOGENOM" id="CLU_598667_0_0_1"/>
<feature type="transmembrane region" description="Helical" evidence="2">
    <location>
        <begin position="235"/>
        <end position="258"/>
    </location>
</feature>
<evidence type="ECO:0000256" key="1">
    <source>
        <dbReference type="SAM" id="MobiDB-lite"/>
    </source>
</evidence>
<evidence type="ECO:0000256" key="2">
    <source>
        <dbReference type="SAM" id="Phobius"/>
    </source>
</evidence>